<organism evidence="1 2">
    <name type="scientific">Caerostris extrusa</name>
    <name type="common">Bark spider</name>
    <name type="synonym">Caerostris bankana</name>
    <dbReference type="NCBI Taxonomy" id="172846"/>
    <lineage>
        <taxon>Eukaryota</taxon>
        <taxon>Metazoa</taxon>
        <taxon>Ecdysozoa</taxon>
        <taxon>Arthropoda</taxon>
        <taxon>Chelicerata</taxon>
        <taxon>Arachnida</taxon>
        <taxon>Araneae</taxon>
        <taxon>Araneomorphae</taxon>
        <taxon>Entelegynae</taxon>
        <taxon>Araneoidea</taxon>
        <taxon>Araneidae</taxon>
        <taxon>Caerostris</taxon>
    </lineage>
</organism>
<sequence>MEPFYSFIPQGSQLYTTTTEIYTSCSLQKSAAAIGHGLDSGVSRSARVVLAGEWRTLWRIPTPLHNHCPVVKSSGFHLGQWSH</sequence>
<name>A0AAV4U352_CAEEX</name>
<reference evidence="1 2" key="1">
    <citation type="submission" date="2021-06" db="EMBL/GenBank/DDBJ databases">
        <title>Caerostris extrusa draft genome.</title>
        <authorList>
            <person name="Kono N."/>
            <person name="Arakawa K."/>
        </authorList>
    </citation>
    <scope>NUCLEOTIDE SEQUENCE [LARGE SCALE GENOMIC DNA]</scope>
</reference>
<dbReference type="Proteomes" id="UP001054945">
    <property type="component" value="Unassembled WGS sequence"/>
</dbReference>
<evidence type="ECO:0000313" key="2">
    <source>
        <dbReference type="Proteomes" id="UP001054945"/>
    </source>
</evidence>
<comment type="caution">
    <text evidence="1">The sequence shown here is derived from an EMBL/GenBank/DDBJ whole genome shotgun (WGS) entry which is preliminary data.</text>
</comment>
<dbReference type="AlphaFoldDB" id="A0AAV4U352"/>
<keyword evidence="2" id="KW-1185">Reference proteome</keyword>
<dbReference type="EMBL" id="BPLR01012206">
    <property type="protein sequence ID" value="GIY52177.1"/>
    <property type="molecule type" value="Genomic_DNA"/>
</dbReference>
<accession>A0AAV4U352</accession>
<evidence type="ECO:0000313" key="1">
    <source>
        <dbReference type="EMBL" id="GIY52177.1"/>
    </source>
</evidence>
<proteinExistence type="predicted"/>
<protein>
    <submittedName>
        <fullName evidence="1">Uncharacterized protein</fullName>
    </submittedName>
</protein>
<gene>
    <name evidence="1" type="ORF">CEXT_174861</name>
</gene>